<dbReference type="GO" id="GO:0016787">
    <property type="term" value="F:hydrolase activity"/>
    <property type="evidence" value="ECO:0007669"/>
    <property type="project" value="UniProtKB-KW"/>
</dbReference>
<dbReference type="AlphaFoldDB" id="A0AAE0IAW4"/>
<evidence type="ECO:0000259" key="1">
    <source>
        <dbReference type="Pfam" id="PF12697"/>
    </source>
</evidence>
<protein>
    <submittedName>
        <fullName evidence="2">Alpha/Beta hydrolase protein</fullName>
    </submittedName>
</protein>
<comment type="caution">
    <text evidence="2">The sequence shown here is derived from an EMBL/GenBank/DDBJ whole genome shotgun (WGS) entry which is preliminary data.</text>
</comment>
<reference evidence="2" key="2">
    <citation type="submission" date="2023-06" db="EMBL/GenBank/DDBJ databases">
        <authorList>
            <consortium name="Lawrence Berkeley National Laboratory"/>
            <person name="Haridas S."/>
            <person name="Hensen N."/>
            <person name="Bonometti L."/>
            <person name="Westerberg I."/>
            <person name="Brannstrom I.O."/>
            <person name="Guillou S."/>
            <person name="Cros-Aarteil S."/>
            <person name="Calhoun S."/>
            <person name="Kuo A."/>
            <person name="Mondo S."/>
            <person name="Pangilinan J."/>
            <person name="Riley R."/>
            <person name="Labutti K."/>
            <person name="Andreopoulos B."/>
            <person name="Lipzen A."/>
            <person name="Chen C."/>
            <person name="Yanf M."/>
            <person name="Daum C."/>
            <person name="Ng V."/>
            <person name="Clum A."/>
            <person name="Steindorff A."/>
            <person name="Ohm R."/>
            <person name="Martin F."/>
            <person name="Silar P."/>
            <person name="Natvig D."/>
            <person name="Lalanne C."/>
            <person name="Gautier V."/>
            <person name="Ament-Velasquez S.L."/>
            <person name="Kruys A."/>
            <person name="Hutchinson M.I."/>
            <person name="Powell A.J."/>
            <person name="Barry K."/>
            <person name="Miller A.N."/>
            <person name="Grigoriev I.V."/>
            <person name="Debuchy R."/>
            <person name="Gladieux P."/>
            <person name="Thoren M.H."/>
            <person name="Johannesson H."/>
        </authorList>
    </citation>
    <scope>NUCLEOTIDE SEQUENCE</scope>
    <source>
        <strain evidence="2">CBS 118394</strain>
    </source>
</reference>
<keyword evidence="3" id="KW-1185">Reference proteome</keyword>
<evidence type="ECO:0000313" key="3">
    <source>
        <dbReference type="Proteomes" id="UP001283341"/>
    </source>
</evidence>
<dbReference type="Pfam" id="PF12697">
    <property type="entry name" value="Abhydrolase_6"/>
    <property type="match status" value="1"/>
</dbReference>
<organism evidence="2 3">
    <name type="scientific">Apodospora peruviana</name>
    <dbReference type="NCBI Taxonomy" id="516989"/>
    <lineage>
        <taxon>Eukaryota</taxon>
        <taxon>Fungi</taxon>
        <taxon>Dikarya</taxon>
        <taxon>Ascomycota</taxon>
        <taxon>Pezizomycotina</taxon>
        <taxon>Sordariomycetes</taxon>
        <taxon>Sordariomycetidae</taxon>
        <taxon>Sordariales</taxon>
        <taxon>Lasiosphaeriaceae</taxon>
        <taxon>Apodospora</taxon>
    </lineage>
</organism>
<proteinExistence type="predicted"/>
<dbReference type="EMBL" id="JAUEDM010000003">
    <property type="protein sequence ID" value="KAK3321793.1"/>
    <property type="molecule type" value="Genomic_DNA"/>
</dbReference>
<feature type="domain" description="AB hydrolase-1" evidence="1">
    <location>
        <begin position="34"/>
        <end position="227"/>
    </location>
</feature>
<dbReference type="InterPro" id="IPR029058">
    <property type="entry name" value="AB_hydrolase_fold"/>
</dbReference>
<accession>A0AAE0IAW4</accession>
<reference evidence="2" key="1">
    <citation type="journal article" date="2023" name="Mol. Phylogenet. Evol.">
        <title>Genome-scale phylogeny and comparative genomics of the fungal order Sordariales.</title>
        <authorList>
            <person name="Hensen N."/>
            <person name="Bonometti L."/>
            <person name="Westerberg I."/>
            <person name="Brannstrom I.O."/>
            <person name="Guillou S."/>
            <person name="Cros-Aarteil S."/>
            <person name="Calhoun S."/>
            <person name="Haridas S."/>
            <person name="Kuo A."/>
            <person name="Mondo S."/>
            <person name="Pangilinan J."/>
            <person name="Riley R."/>
            <person name="LaButti K."/>
            <person name="Andreopoulos B."/>
            <person name="Lipzen A."/>
            <person name="Chen C."/>
            <person name="Yan M."/>
            <person name="Daum C."/>
            <person name="Ng V."/>
            <person name="Clum A."/>
            <person name="Steindorff A."/>
            <person name="Ohm R.A."/>
            <person name="Martin F."/>
            <person name="Silar P."/>
            <person name="Natvig D.O."/>
            <person name="Lalanne C."/>
            <person name="Gautier V."/>
            <person name="Ament-Velasquez S.L."/>
            <person name="Kruys A."/>
            <person name="Hutchinson M.I."/>
            <person name="Powell A.J."/>
            <person name="Barry K."/>
            <person name="Miller A.N."/>
            <person name="Grigoriev I.V."/>
            <person name="Debuchy R."/>
            <person name="Gladieux P."/>
            <person name="Hiltunen Thoren M."/>
            <person name="Johannesson H."/>
        </authorList>
    </citation>
    <scope>NUCLEOTIDE SEQUENCE</scope>
    <source>
        <strain evidence="2">CBS 118394</strain>
    </source>
</reference>
<dbReference type="SUPFAM" id="SSF53474">
    <property type="entry name" value="alpha/beta-Hydrolases"/>
    <property type="match status" value="1"/>
</dbReference>
<gene>
    <name evidence="2" type="ORF">B0H66DRAFT_552674</name>
</gene>
<keyword evidence="2" id="KW-0378">Hydrolase</keyword>
<dbReference type="Gene3D" id="3.40.50.1820">
    <property type="entry name" value="alpha/beta hydrolase"/>
    <property type="match status" value="1"/>
</dbReference>
<evidence type="ECO:0000313" key="2">
    <source>
        <dbReference type="EMBL" id="KAK3321793.1"/>
    </source>
</evidence>
<dbReference type="Proteomes" id="UP001283341">
    <property type="component" value="Unassembled WGS sequence"/>
</dbReference>
<name>A0AAE0IAW4_9PEZI</name>
<dbReference type="InterPro" id="IPR000073">
    <property type="entry name" value="AB_hydrolase_1"/>
</dbReference>
<sequence>MKPFTLTLDNRAKLTGLTNLPALLETAPKHVPLIVGLHGGSYSSSYFDADTKHTASLASNGLGIPFVAIDRPGYQGSTSFYPIPEGSSFPETSADWLHRFILPAVWKEFGLPRGCNSMVLLCHSLGVPGALIAAANLDQTPVDEPASYPLAGIIMSGFGTQPIQDARPPLGVGAQSSEFMEFSPKVKDAIVMPEGTCDPALYAETARLNKLFPSREVDDIWVAWLPRWKTEWTTRVRVPVMIGIAERDGFWKGTEEHVLELKETFSGSSRVEGGVIKGAPHNLEMSYWSQGWYARCFGFGMECAASFAASNWR</sequence>